<dbReference type="GO" id="GO:0005524">
    <property type="term" value="F:ATP binding"/>
    <property type="evidence" value="ECO:0007669"/>
    <property type="project" value="UniProtKB-KW"/>
</dbReference>
<dbReference type="EMBL" id="JBHRTR010000032">
    <property type="protein sequence ID" value="MFC3229472.1"/>
    <property type="molecule type" value="Genomic_DNA"/>
</dbReference>
<dbReference type="Gene3D" id="3.40.50.300">
    <property type="entry name" value="P-loop containing nucleotide triphosphate hydrolases"/>
    <property type="match status" value="1"/>
</dbReference>
<dbReference type="PANTHER" id="PTHR45772">
    <property type="entry name" value="CONSERVED COMPONENT OF ABC TRANSPORTER FOR NATURAL AMINO ACIDS-RELATED"/>
    <property type="match status" value="1"/>
</dbReference>
<dbReference type="CDD" id="cd03219">
    <property type="entry name" value="ABC_Mj1267_LivG_branched"/>
    <property type="match status" value="1"/>
</dbReference>
<organism evidence="5 6">
    <name type="scientific">Marinibaculum pumilum</name>
    <dbReference type="NCBI Taxonomy" id="1766165"/>
    <lineage>
        <taxon>Bacteria</taxon>
        <taxon>Pseudomonadati</taxon>
        <taxon>Pseudomonadota</taxon>
        <taxon>Alphaproteobacteria</taxon>
        <taxon>Rhodospirillales</taxon>
        <taxon>Rhodospirillaceae</taxon>
        <taxon>Marinibaculum</taxon>
    </lineage>
</organism>
<proteinExistence type="predicted"/>
<keyword evidence="1" id="KW-0813">Transport</keyword>
<dbReference type="InterPro" id="IPR003439">
    <property type="entry name" value="ABC_transporter-like_ATP-bd"/>
</dbReference>
<protein>
    <submittedName>
        <fullName evidence="5">ABC transporter ATP-binding protein</fullName>
    </submittedName>
</protein>
<evidence type="ECO:0000256" key="3">
    <source>
        <dbReference type="ARBA" id="ARBA00022840"/>
    </source>
</evidence>
<dbReference type="SUPFAM" id="SSF52540">
    <property type="entry name" value="P-loop containing nucleoside triphosphate hydrolases"/>
    <property type="match status" value="1"/>
</dbReference>
<dbReference type="InterPro" id="IPR032823">
    <property type="entry name" value="BCA_ABC_TP_C"/>
</dbReference>
<dbReference type="InterPro" id="IPR027417">
    <property type="entry name" value="P-loop_NTPase"/>
</dbReference>
<evidence type="ECO:0000256" key="1">
    <source>
        <dbReference type="ARBA" id="ARBA00022448"/>
    </source>
</evidence>
<gene>
    <name evidence="5" type="ORF">ACFOGJ_19650</name>
</gene>
<dbReference type="RefSeq" id="WP_379903716.1">
    <property type="nucleotide sequence ID" value="NZ_JBHRTR010000032.1"/>
</dbReference>
<evidence type="ECO:0000313" key="6">
    <source>
        <dbReference type="Proteomes" id="UP001595528"/>
    </source>
</evidence>
<feature type="domain" description="ABC transporter" evidence="4">
    <location>
        <begin position="29"/>
        <end position="262"/>
    </location>
</feature>
<dbReference type="Pfam" id="PF00005">
    <property type="entry name" value="ABC_tran"/>
    <property type="match status" value="1"/>
</dbReference>
<evidence type="ECO:0000256" key="2">
    <source>
        <dbReference type="ARBA" id="ARBA00022741"/>
    </source>
</evidence>
<dbReference type="InterPro" id="IPR003593">
    <property type="entry name" value="AAA+_ATPase"/>
</dbReference>
<sequence length="266" mass="28690">MAEATALEGTDPAVTASPSVAVHDRENCLGGFEIDVFFQGLAAIKDVDVEVGRKEILGLIGPNGAGKTTLVNVLTGFQPPTKGRVYLDGEDVTDWSPHHLRRSGVARTFQAGRLFLNMPVSENVEVAAVNQGISRAKGHAHAMEILEWIGLADKAHVPAGVLPYTDERRVGIARALAMNPRYVLLDEPAAGMSDHECDEIMHLIAEIPDRFGCGVLLIEHNMRVVMGVCHRVQVLDIGKTITYGTPKEIMAHPEVIKAYLGSTAEA</sequence>
<evidence type="ECO:0000259" key="4">
    <source>
        <dbReference type="PROSITE" id="PS50893"/>
    </source>
</evidence>
<keyword evidence="6" id="KW-1185">Reference proteome</keyword>
<dbReference type="PROSITE" id="PS50893">
    <property type="entry name" value="ABC_TRANSPORTER_2"/>
    <property type="match status" value="1"/>
</dbReference>
<dbReference type="InterPro" id="IPR051120">
    <property type="entry name" value="ABC_AA/LPS_Transport"/>
</dbReference>
<reference evidence="6" key="1">
    <citation type="journal article" date="2019" name="Int. J. Syst. Evol. Microbiol.">
        <title>The Global Catalogue of Microorganisms (GCM) 10K type strain sequencing project: providing services to taxonomists for standard genome sequencing and annotation.</title>
        <authorList>
            <consortium name="The Broad Institute Genomics Platform"/>
            <consortium name="The Broad Institute Genome Sequencing Center for Infectious Disease"/>
            <person name="Wu L."/>
            <person name="Ma J."/>
        </authorList>
    </citation>
    <scope>NUCLEOTIDE SEQUENCE [LARGE SCALE GENOMIC DNA]</scope>
    <source>
        <strain evidence="6">KCTC 42964</strain>
    </source>
</reference>
<dbReference type="Proteomes" id="UP001595528">
    <property type="component" value="Unassembled WGS sequence"/>
</dbReference>
<accession>A0ABV7L5C9</accession>
<comment type="caution">
    <text evidence="5">The sequence shown here is derived from an EMBL/GenBank/DDBJ whole genome shotgun (WGS) entry which is preliminary data.</text>
</comment>
<dbReference type="Pfam" id="PF12399">
    <property type="entry name" value="BCA_ABC_TP_C"/>
    <property type="match status" value="1"/>
</dbReference>
<name>A0ABV7L5C9_9PROT</name>
<dbReference type="SMART" id="SM00382">
    <property type="entry name" value="AAA"/>
    <property type="match status" value="1"/>
</dbReference>
<dbReference type="PANTHER" id="PTHR45772:SF7">
    <property type="entry name" value="AMINO ACID ABC TRANSPORTER ATP-BINDING PROTEIN"/>
    <property type="match status" value="1"/>
</dbReference>
<keyword evidence="3 5" id="KW-0067">ATP-binding</keyword>
<keyword evidence="2" id="KW-0547">Nucleotide-binding</keyword>
<evidence type="ECO:0000313" key="5">
    <source>
        <dbReference type="EMBL" id="MFC3229472.1"/>
    </source>
</evidence>